<dbReference type="Proteomes" id="UP001430360">
    <property type="component" value="Unassembled WGS sequence"/>
</dbReference>
<feature type="chain" id="PRO_5045723827" evidence="1">
    <location>
        <begin position="31"/>
        <end position="175"/>
    </location>
</feature>
<keyword evidence="3" id="KW-1185">Reference proteome</keyword>
<feature type="signal peptide" evidence="1">
    <location>
        <begin position="1"/>
        <end position="30"/>
    </location>
</feature>
<gene>
    <name evidence="2" type="ORF">LTT95_09685</name>
</gene>
<keyword evidence="1" id="KW-0732">Signal</keyword>
<organism evidence="2 3">
    <name type="scientific">Luteimonas fraxinea</name>
    <dbReference type="NCBI Taxonomy" id="2901869"/>
    <lineage>
        <taxon>Bacteria</taxon>
        <taxon>Pseudomonadati</taxon>
        <taxon>Pseudomonadota</taxon>
        <taxon>Gammaproteobacteria</taxon>
        <taxon>Lysobacterales</taxon>
        <taxon>Lysobacteraceae</taxon>
        <taxon>Luteimonas</taxon>
    </lineage>
</organism>
<dbReference type="RefSeq" id="WP_232136205.1">
    <property type="nucleotide sequence ID" value="NZ_CP089507.1"/>
</dbReference>
<reference evidence="2" key="1">
    <citation type="submission" date="2021-12" db="EMBL/GenBank/DDBJ databases">
        <authorList>
            <person name="Ulrich A."/>
        </authorList>
    </citation>
    <scope>NUCLEOTIDE SEQUENCE</scope>
    <source>
        <strain evidence="2">A1P009</strain>
    </source>
</reference>
<sequence>MPRLRLPPASRRRIGAALLPLLLGAACVHATDTPAPAHAAIVQVLETYRTAVSTGDEALFATTLLDDDIPFHAVRAPGEVDPALDSRATRGVAAFRRSVFHSGRRYRQGFSDIRIAQDGALAQATLRFVTLRDDGSGGAGWKTLTLIDVGGRWKIASEFYTVGDVTDADRSAAAP</sequence>
<name>A0ABS8UE77_9GAMM</name>
<protein>
    <submittedName>
        <fullName evidence="2">Nuclear transport factor 2 family protein</fullName>
    </submittedName>
</protein>
<dbReference type="InterPro" id="IPR032710">
    <property type="entry name" value="NTF2-like_dom_sf"/>
</dbReference>
<proteinExistence type="predicted"/>
<evidence type="ECO:0000313" key="3">
    <source>
        <dbReference type="Proteomes" id="UP001430360"/>
    </source>
</evidence>
<accession>A0ABS8UE77</accession>
<dbReference type="EMBL" id="JAJQKU010000003">
    <property type="protein sequence ID" value="MCD9097205.1"/>
    <property type="molecule type" value="Genomic_DNA"/>
</dbReference>
<comment type="caution">
    <text evidence="2">The sequence shown here is derived from an EMBL/GenBank/DDBJ whole genome shotgun (WGS) entry which is preliminary data.</text>
</comment>
<dbReference type="SUPFAM" id="SSF54427">
    <property type="entry name" value="NTF2-like"/>
    <property type="match status" value="1"/>
</dbReference>
<dbReference type="Gene3D" id="3.10.450.50">
    <property type="match status" value="1"/>
</dbReference>
<dbReference type="PROSITE" id="PS51257">
    <property type="entry name" value="PROKAR_LIPOPROTEIN"/>
    <property type="match status" value="1"/>
</dbReference>
<evidence type="ECO:0000313" key="2">
    <source>
        <dbReference type="EMBL" id="MCD9097205.1"/>
    </source>
</evidence>
<evidence type="ECO:0000256" key="1">
    <source>
        <dbReference type="SAM" id="SignalP"/>
    </source>
</evidence>
<reference evidence="2" key="2">
    <citation type="journal article" date="2022" name="Syst. Appl. Microbiol.">
        <title>Physiological and genomic characterisation of Luteimonas fraxinea sp. nov., a bacterial species associated with trees tolerant to ash dieback.</title>
        <authorList>
            <person name="Ulrich K."/>
            <person name="Becker R."/>
            <person name="Behrendt U."/>
            <person name="Kube M."/>
            <person name="Schneck V."/>
            <person name="Ulrich A."/>
        </authorList>
    </citation>
    <scope>NUCLEOTIDE SEQUENCE</scope>
    <source>
        <strain evidence="2">A1P009</strain>
    </source>
</reference>